<keyword evidence="2" id="KW-1185">Reference proteome</keyword>
<accession>A0ABN7UW47</accession>
<evidence type="ECO:0000313" key="2">
    <source>
        <dbReference type="Proteomes" id="UP000789901"/>
    </source>
</evidence>
<comment type="caution">
    <text evidence="1">The sequence shown here is derived from an EMBL/GenBank/DDBJ whole genome shotgun (WGS) entry which is preliminary data.</text>
</comment>
<name>A0ABN7UW47_GIGMA</name>
<evidence type="ECO:0000313" key="1">
    <source>
        <dbReference type="EMBL" id="CAG8688884.1"/>
    </source>
</evidence>
<organism evidence="1 2">
    <name type="scientific">Gigaspora margarita</name>
    <dbReference type="NCBI Taxonomy" id="4874"/>
    <lineage>
        <taxon>Eukaryota</taxon>
        <taxon>Fungi</taxon>
        <taxon>Fungi incertae sedis</taxon>
        <taxon>Mucoromycota</taxon>
        <taxon>Glomeromycotina</taxon>
        <taxon>Glomeromycetes</taxon>
        <taxon>Diversisporales</taxon>
        <taxon>Gigasporaceae</taxon>
        <taxon>Gigaspora</taxon>
    </lineage>
</organism>
<gene>
    <name evidence="1" type="ORF">GMARGA_LOCUS11381</name>
</gene>
<protein>
    <submittedName>
        <fullName evidence="1">45698_t:CDS:1</fullName>
    </submittedName>
</protein>
<dbReference type="Proteomes" id="UP000789901">
    <property type="component" value="Unassembled WGS sequence"/>
</dbReference>
<dbReference type="EMBL" id="CAJVQB010006656">
    <property type="protein sequence ID" value="CAG8688884.1"/>
    <property type="molecule type" value="Genomic_DNA"/>
</dbReference>
<sequence length="231" mass="26556">MPSLVEFEHLWDSLLENYSNSVSYLTHSITGSTFIHASQDFSPIINKWIVDYLTPTTLSIQRQEIAQAIWYTSKLVNKDNALEIGYNDESPKSSATNLDEVFLEIPYKISDIFYKHVYKSLNQQKEYVKANGLSKKAIQMGLDAGPLALQEFNDFIKNFIKRHTLKHVSGQELTHKNVKKRKILVESHNIHHDSDNSDDFENPDSDCALYKIRFKGSQELKPKTLGDLKFS</sequence>
<proteinExistence type="predicted"/>
<reference evidence="1 2" key="1">
    <citation type="submission" date="2021-06" db="EMBL/GenBank/DDBJ databases">
        <authorList>
            <person name="Kallberg Y."/>
            <person name="Tangrot J."/>
            <person name="Rosling A."/>
        </authorList>
    </citation>
    <scope>NUCLEOTIDE SEQUENCE [LARGE SCALE GENOMIC DNA]</scope>
    <source>
        <strain evidence="1 2">120-4 pot B 10/14</strain>
    </source>
</reference>